<dbReference type="Proteomes" id="UP000679335">
    <property type="component" value="Chromosome"/>
</dbReference>
<sequence length="203" mass="20904">MHASRDVRRGALLAATLTVALTGCGAQHVEQRADDAARADLPRNVAEALGCLESRAPALWAGASDAGLLATELGECVGISVLDRDNEAVRTADRLEMFAGTVALTTDASSGELVLVLYTEGSGYAQVGVTHARYVVGTCWQVPVMASGLGAPSGVECSRAIVDRANPAEVVPFDQVDLPSGDVHGAREVVEGGVRHEARGAGS</sequence>
<protein>
    <recommendedName>
        <fullName evidence="3">Lipoprotein</fullName>
    </recommendedName>
</protein>
<dbReference type="RefSeq" id="WP_208196660.1">
    <property type="nucleotide sequence ID" value="NZ_CP076023.1"/>
</dbReference>
<keyword evidence="2" id="KW-1185">Reference proteome</keyword>
<reference evidence="1 2" key="1">
    <citation type="submission" date="2021-05" db="EMBL/GenBank/DDBJ databases">
        <title>Novel species in genus Cellulomonas.</title>
        <authorList>
            <person name="Zhang G."/>
        </authorList>
    </citation>
    <scope>NUCLEOTIDE SEQUENCE [LARGE SCALE GENOMIC DNA]</scope>
    <source>
        <strain evidence="2">zg-ZUI157</strain>
    </source>
</reference>
<dbReference type="EMBL" id="CP076023">
    <property type="protein sequence ID" value="QWC16087.1"/>
    <property type="molecule type" value="Genomic_DNA"/>
</dbReference>
<accession>A0ABX8GK45</accession>
<evidence type="ECO:0000313" key="1">
    <source>
        <dbReference type="EMBL" id="QWC16087.1"/>
    </source>
</evidence>
<name>A0ABX8GK45_9CELL</name>
<dbReference type="PROSITE" id="PS51257">
    <property type="entry name" value="PROKAR_LIPOPROTEIN"/>
    <property type="match status" value="1"/>
</dbReference>
<proteinExistence type="predicted"/>
<gene>
    <name evidence="1" type="ORF">KKR89_17925</name>
</gene>
<organism evidence="1 2">
    <name type="scientific">Cellulomonas dongxiuzhuiae</name>
    <dbReference type="NCBI Taxonomy" id="2819979"/>
    <lineage>
        <taxon>Bacteria</taxon>
        <taxon>Bacillati</taxon>
        <taxon>Actinomycetota</taxon>
        <taxon>Actinomycetes</taxon>
        <taxon>Micrococcales</taxon>
        <taxon>Cellulomonadaceae</taxon>
        <taxon>Cellulomonas</taxon>
    </lineage>
</organism>
<evidence type="ECO:0008006" key="3">
    <source>
        <dbReference type="Google" id="ProtNLM"/>
    </source>
</evidence>
<evidence type="ECO:0000313" key="2">
    <source>
        <dbReference type="Proteomes" id="UP000679335"/>
    </source>
</evidence>